<proteinExistence type="predicted"/>
<accession>A0A0M9A4Q1</accession>
<dbReference type="EMBL" id="KQ435735">
    <property type="protein sequence ID" value="KOX77190.1"/>
    <property type="molecule type" value="Genomic_DNA"/>
</dbReference>
<protein>
    <submittedName>
        <fullName evidence="1">Uncharacterized protein</fullName>
    </submittedName>
</protein>
<keyword evidence="2" id="KW-1185">Reference proteome</keyword>
<name>A0A0M9A4Q1_9HYME</name>
<dbReference type="Proteomes" id="UP000053105">
    <property type="component" value="Unassembled WGS sequence"/>
</dbReference>
<evidence type="ECO:0000313" key="1">
    <source>
        <dbReference type="EMBL" id="KOX77190.1"/>
    </source>
</evidence>
<evidence type="ECO:0000313" key="2">
    <source>
        <dbReference type="Proteomes" id="UP000053105"/>
    </source>
</evidence>
<gene>
    <name evidence="1" type="ORF">WN51_10280</name>
</gene>
<sequence length="67" mass="7990">MHMIFYIITILASNADSTEWKEFERFDERMELVSILEGIFREIHISTSLLKSERLKLEAVVKKYLLN</sequence>
<reference evidence="1 2" key="1">
    <citation type="submission" date="2015-07" db="EMBL/GenBank/DDBJ databases">
        <title>The genome of Melipona quadrifasciata.</title>
        <authorList>
            <person name="Pan H."/>
            <person name="Kapheim K."/>
        </authorList>
    </citation>
    <scope>NUCLEOTIDE SEQUENCE [LARGE SCALE GENOMIC DNA]</scope>
    <source>
        <strain evidence="1">0111107301</strain>
        <tissue evidence="1">Whole body</tissue>
    </source>
</reference>
<organism evidence="1 2">
    <name type="scientific">Melipona quadrifasciata</name>
    <dbReference type="NCBI Taxonomy" id="166423"/>
    <lineage>
        <taxon>Eukaryota</taxon>
        <taxon>Metazoa</taxon>
        <taxon>Ecdysozoa</taxon>
        <taxon>Arthropoda</taxon>
        <taxon>Hexapoda</taxon>
        <taxon>Insecta</taxon>
        <taxon>Pterygota</taxon>
        <taxon>Neoptera</taxon>
        <taxon>Endopterygota</taxon>
        <taxon>Hymenoptera</taxon>
        <taxon>Apocrita</taxon>
        <taxon>Aculeata</taxon>
        <taxon>Apoidea</taxon>
        <taxon>Anthophila</taxon>
        <taxon>Apidae</taxon>
        <taxon>Melipona</taxon>
    </lineage>
</organism>
<dbReference type="AlphaFoldDB" id="A0A0M9A4Q1"/>